<dbReference type="InterPro" id="IPR026660">
    <property type="entry name" value="PRA-CH"/>
</dbReference>
<dbReference type="CDD" id="cd11534">
    <property type="entry name" value="NTP-PPase_HisIE_like"/>
    <property type="match status" value="1"/>
</dbReference>
<keyword evidence="10 15" id="KW-0547">Nucleotide-binding</keyword>
<dbReference type="SUPFAM" id="SSF141734">
    <property type="entry name" value="HisI-like"/>
    <property type="match status" value="1"/>
</dbReference>
<evidence type="ECO:0000256" key="13">
    <source>
        <dbReference type="ARBA" id="ARBA00023102"/>
    </source>
</evidence>
<feature type="region of interest" description="Phosphoribosyl-ATP pyrophosphohydrolase" evidence="15">
    <location>
        <begin position="120"/>
        <end position="222"/>
    </location>
</feature>
<feature type="region of interest" description="Phosphoribosyl-AMP cyclohydrolase" evidence="15">
    <location>
        <begin position="1"/>
        <end position="119"/>
    </location>
</feature>
<dbReference type="Proteomes" id="UP001208656">
    <property type="component" value="Unassembled WGS sequence"/>
</dbReference>
<dbReference type="InterPro" id="IPR038019">
    <property type="entry name" value="PRib_AMP_CycHydrolase_sf"/>
</dbReference>
<dbReference type="NCBIfam" id="TIGR03188">
    <property type="entry name" value="histidine_hisI"/>
    <property type="match status" value="1"/>
</dbReference>
<keyword evidence="14 15" id="KW-0511">Multifunctional enzyme</keyword>
<dbReference type="HAMAP" id="MF_01020">
    <property type="entry name" value="HisE"/>
    <property type="match status" value="1"/>
</dbReference>
<evidence type="ECO:0000256" key="9">
    <source>
        <dbReference type="ARBA" id="ARBA00022605"/>
    </source>
</evidence>
<reference evidence="17 18" key="1">
    <citation type="submission" date="2022-10" db="EMBL/GenBank/DDBJ databases">
        <title>Description of Fervidibacillus gen. nov. in the family Fervidibacillaceae fam. nov. with two species, Fervidibacillus albus sp. nov., and Fervidibacillus halotolerans sp. nov., isolated from tidal flat sediments.</title>
        <authorList>
            <person name="Kwon K.K."/>
            <person name="Yang S.-H."/>
        </authorList>
    </citation>
    <scope>NUCLEOTIDE SEQUENCE [LARGE SCALE GENOMIC DNA]</scope>
    <source>
        <strain evidence="17 18">DSM 23332</strain>
    </source>
</reference>
<keyword evidence="9 15" id="KW-0028">Amino-acid biosynthesis</keyword>
<dbReference type="GO" id="GO:0004636">
    <property type="term" value="F:phosphoribosyl-ATP diphosphatase activity"/>
    <property type="evidence" value="ECO:0007669"/>
    <property type="project" value="UniProtKB-EC"/>
</dbReference>
<keyword evidence="13 15" id="KW-0368">Histidine biosynthesis</keyword>
<evidence type="ECO:0000256" key="10">
    <source>
        <dbReference type="ARBA" id="ARBA00022741"/>
    </source>
</evidence>
<keyword evidence="11 15" id="KW-0378">Hydrolase</keyword>
<dbReference type="Gene3D" id="1.10.287.1080">
    <property type="entry name" value="MazG-like"/>
    <property type="match status" value="1"/>
</dbReference>
<accession>A0ABT2WIB2</accession>
<comment type="similarity">
    <text evidence="7 15">In the N-terminal section; belongs to the PRA-CH family.</text>
</comment>
<name>A0ABT2WIB2_9BACI</name>
<evidence type="ECO:0000256" key="3">
    <source>
        <dbReference type="ARBA" id="ARBA00004496"/>
    </source>
</evidence>
<evidence type="ECO:0000256" key="5">
    <source>
        <dbReference type="ARBA" id="ARBA00005204"/>
    </source>
</evidence>
<evidence type="ECO:0000256" key="4">
    <source>
        <dbReference type="ARBA" id="ARBA00005169"/>
    </source>
</evidence>
<evidence type="ECO:0000256" key="15">
    <source>
        <dbReference type="HAMAP-Rule" id="MF_01019"/>
    </source>
</evidence>
<evidence type="ECO:0000313" key="17">
    <source>
        <dbReference type="EMBL" id="MCU9595428.1"/>
    </source>
</evidence>
<dbReference type="EMBL" id="JAOUSE010000053">
    <property type="protein sequence ID" value="MCU9595428.1"/>
    <property type="molecule type" value="Genomic_DNA"/>
</dbReference>
<keyword evidence="8 15" id="KW-0963">Cytoplasm</keyword>
<evidence type="ECO:0000313" key="18">
    <source>
        <dbReference type="Proteomes" id="UP001208656"/>
    </source>
</evidence>
<dbReference type="GO" id="GO:0004635">
    <property type="term" value="F:phosphoribosyl-AMP cyclohydrolase activity"/>
    <property type="evidence" value="ECO:0007669"/>
    <property type="project" value="UniProtKB-EC"/>
</dbReference>
<feature type="domain" description="Phosphoribosyl-AMP cyclohydrolase" evidence="16">
    <location>
        <begin position="30"/>
        <end position="103"/>
    </location>
</feature>
<comment type="catalytic activity">
    <reaction evidence="1 15">
        <text>1-(5-phospho-beta-D-ribosyl)-5'-AMP + H2O = 1-(5-phospho-beta-D-ribosyl)-5-[(5-phospho-beta-D-ribosylamino)methylideneamino]imidazole-4-carboxamide</text>
        <dbReference type="Rhea" id="RHEA:20049"/>
        <dbReference type="ChEBI" id="CHEBI:15377"/>
        <dbReference type="ChEBI" id="CHEBI:58435"/>
        <dbReference type="ChEBI" id="CHEBI:59457"/>
        <dbReference type="EC" id="3.5.4.19"/>
    </reaction>
</comment>
<dbReference type="EC" id="3.5.4.19" evidence="15"/>
<comment type="pathway">
    <text evidence="5 15">Amino-acid biosynthesis; L-histidine biosynthesis; L-histidine from 5-phospho-alpha-D-ribose 1-diphosphate: step 2/9.</text>
</comment>
<dbReference type="EC" id="3.6.1.31" evidence="15"/>
<dbReference type="InterPro" id="IPR023019">
    <property type="entry name" value="His_synth_HisIE"/>
</dbReference>
<evidence type="ECO:0000256" key="12">
    <source>
        <dbReference type="ARBA" id="ARBA00022840"/>
    </source>
</evidence>
<organism evidence="17 18">
    <name type="scientific">Pallidibacillus thermolactis</name>
    <dbReference type="NCBI Taxonomy" id="251051"/>
    <lineage>
        <taxon>Bacteria</taxon>
        <taxon>Bacillati</taxon>
        <taxon>Bacillota</taxon>
        <taxon>Bacilli</taxon>
        <taxon>Bacillales</taxon>
        <taxon>Bacillaceae</taxon>
        <taxon>Pallidibacillus</taxon>
    </lineage>
</organism>
<dbReference type="PANTHER" id="PTHR42945:SF9">
    <property type="entry name" value="HISTIDINE BIOSYNTHESIS BIFUNCTIONAL PROTEIN HISIE"/>
    <property type="match status" value="1"/>
</dbReference>
<dbReference type="PANTHER" id="PTHR42945">
    <property type="entry name" value="HISTIDINE BIOSYNTHESIS BIFUNCTIONAL PROTEIN"/>
    <property type="match status" value="1"/>
</dbReference>
<comment type="catalytic activity">
    <reaction evidence="2 15">
        <text>1-(5-phospho-beta-D-ribosyl)-ATP + H2O = 1-(5-phospho-beta-D-ribosyl)-5'-AMP + diphosphate + H(+)</text>
        <dbReference type="Rhea" id="RHEA:22828"/>
        <dbReference type="ChEBI" id="CHEBI:15377"/>
        <dbReference type="ChEBI" id="CHEBI:15378"/>
        <dbReference type="ChEBI" id="CHEBI:33019"/>
        <dbReference type="ChEBI" id="CHEBI:59457"/>
        <dbReference type="ChEBI" id="CHEBI:73183"/>
        <dbReference type="EC" id="3.6.1.31"/>
    </reaction>
</comment>
<evidence type="ECO:0000256" key="2">
    <source>
        <dbReference type="ARBA" id="ARBA00001460"/>
    </source>
</evidence>
<keyword evidence="12 15" id="KW-0067">ATP-binding</keyword>
<dbReference type="SUPFAM" id="SSF101386">
    <property type="entry name" value="all-alpha NTP pyrophosphatases"/>
    <property type="match status" value="1"/>
</dbReference>
<dbReference type="Pfam" id="PF01502">
    <property type="entry name" value="PRA-CH"/>
    <property type="match status" value="1"/>
</dbReference>
<protein>
    <recommendedName>
        <fullName evidence="15">Histidine biosynthesis bifunctional protein HisIE</fullName>
    </recommendedName>
    <domain>
        <recommendedName>
            <fullName evidence="15">Phosphoribosyl-AMP cyclohydrolase</fullName>
            <shortName evidence="15">PRA-CH</shortName>
            <ecNumber evidence="15">3.5.4.19</ecNumber>
        </recommendedName>
    </domain>
    <domain>
        <recommendedName>
            <fullName evidence="15">Phosphoribosyl-ATP pyrophosphatase</fullName>
            <shortName evidence="15">PRA-PH</shortName>
            <ecNumber evidence="15">3.6.1.31</ecNumber>
        </recommendedName>
    </domain>
</protein>
<evidence type="ECO:0000256" key="11">
    <source>
        <dbReference type="ARBA" id="ARBA00022801"/>
    </source>
</evidence>
<dbReference type="InterPro" id="IPR002496">
    <property type="entry name" value="PRib_AMP_CycHydrolase_dom"/>
</dbReference>
<dbReference type="NCBIfam" id="NF000768">
    <property type="entry name" value="PRK00051.1"/>
    <property type="match status" value="1"/>
</dbReference>
<sequence>MSIEIDRIKFDEKGLVPAIVQDIYTGKILMLAYMNKESLEKTLETNTTWFYSRSRQKLWNKGETSGHVQKVKRLAFDCDRDSLLVEVEQVGPACHTGEISCFHNEILMDSAFENFNRAITDELYEFLKGRKEHPVEGSYTTYLFSEGIDKILKKIGEETTEVVIGAKNTDRQELVSELADLMYHSIVLMIEKSITIDDVRKELGKRMNKRKQTGKDGKALNM</sequence>
<comment type="caution">
    <text evidence="17">The sequence shown here is derived from an EMBL/GenBank/DDBJ whole genome shotgun (WGS) entry which is preliminary data.</text>
</comment>
<dbReference type="HAMAP" id="MF_01019">
    <property type="entry name" value="HisIE"/>
    <property type="match status" value="1"/>
</dbReference>
<dbReference type="RefSeq" id="WP_263062167.1">
    <property type="nucleotide sequence ID" value="NZ_JAOUSE010000053.1"/>
</dbReference>
<comment type="pathway">
    <text evidence="4 15">Amino-acid biosynthesis; L-histidine biosynthesis; L-histidine from 5-phospho-alpha-D-ribose 1-diphosphate: step 3/9.</text>
</comment>
<dbReference type="Gene3D" id="3.10.20.810">
    <property type="entry name" value="Phosphoribosyl-AMP cyclohydrolase"/>
    <property type="match status" value="1"/>
</dbReference>
<dbReference type="InterPro" id="IPR021130">
    <property type="entry name" value="PRib-ATP_PPHydrolase-like"/>
</dbReference>
<gene>
    <name evidence="15 17" type="primary">hisIE</name>
    <name evidence="15" type="synonym">hisI</name>
    <name evidence="17" type="ORF">OEV82_13350</name>
</gene>
<comment type="similarity">
    <text evidence="6 15">In the C-terminal section; belongs to the PRA-PH family.</text>
</comment>
<dbReference type="Pfam" id="PF01503">
    <property type="entry name" value="PRA-PH"/>
    <property type="match status" value="1"/>
</dbReference>
<evidence type="ECO:0000256" key="6">
    <source>
        <dbReference type="ARBA" id="ARBA00007731"/>
    </source>
</evidence>
<evidence type="ECO:0000259" key="16">
    <source>
        <dbReference type="Pfam" id="PF01502"/>
    </source>
</evidence>
<evidence type="ECO:0000256" key="7">
    <source>
        <dbReference type="ARBA" id="ARBA00008299"/>
    </source>
</evidence>
<evidence type="ECO:0000256" key="8">
    <source>
        <dbReference type="ARBA" id="ARBA00022490"/>
    </source>
</evidence>
<evidence type="ECO:0000256" key="1">
    <source>
        <dbReference type="ARBA" id="ARBA00000024"/>
    </source>
</evidence>
<comment type="subcellular location">
    <subcellularLocation>
        <location evidence="3 15">Cytoplasm</location>
    </subcellularLocation>
</comment>
<proteinExistence type="inferred from homology"/>
<keyword evidence="18" id="KW-1185">Reference proteome</keyword>
<dbReference type="InterPro" id="IPR008179">
    <property type="entry name" value="HisE"/>
</dbReference>
<dbReference type="HAMAP" id="MF_01021">
    <property type="entry name" value="HisI"/>
    <property type="match status" value="1"/>
</dbReference>
<evidence type="ECO:0000256" key="14">
    <source>
        <dbReference type="ARBA" id="ARBA00023268"/>
    </source>
</evidence>
<dbReference type="NCBIfam" id="NF002747">
    <property type="entry name" value="PRK02759.1"/>
    <property type="match status" value="1"/>
</dbReference>